<evidence type="ECO:0000313" key="2">
    <source>
        <dbReference type="Proteomes" id="UP001281761"/>
    </source>
</evidence>
<evidence type="ECO:0000313" key="1">
    <source>
        <dbReference type="EMBL" id="KAK2947928.1"/>
    </source>
</evidence>
<keyword evidence="2" id="KW-1185">Reference proteome</keyword>
<protein>
    <submittedName>
        <fullName evidence="1">Uncharacterized protein</fullName>
    </submittedName>
</protein>
<proteinExistence type="predicted"/>
<dbReference type="EMBL" id="JARBJD010000188">
    <property type="protein sequence ID" value="KAK2947928.1"/>
    <property type="molecule type" value="Genomic_DNA"/>
</dbReference>
<gene>
    <name evidence="1" type="ORF">BLNAU_17155</name>
</gene>
<comment type="caution">
    <text evidence="1">The sequence shown here is derived from an EMBL/GenBank/DDBJ whole genome shotgun (WGS) entry which is preliminary data.</text>
</comment>
<dbReference type="Proteomes" id="UP001281761">
    <property type="component" value="Unassembled WGS sequence"/>
</dbReference>
<accession>A0ABQ9X9K2</accession>
<sequence length="114" mass="12707">MCASNGRDDVMMGLILSGGGNMNGGSDVECCALMERGWANSKGQALSVYRKDEGGSEPDDVKGWRWAEESWRTRCLSSHPQLSFDRRVKMMMEGAAAQRVLRRHTVNEARLLGW</sequence>
<reference evidence="1 2" key="1">
    <citation type="journal article" date="2022" name="bioRxiv">
        <title>Genomics of Preaxostyla Flagellates Illuminates Evolutionary Transitions and the Path Towards Mitochondrial Loss.</title>
        <authorList>
            <person name="Novak L.V.F."/>
            <person name="Treitli S.C."/>
            <person name="Pyrih J."/>
            <person name="Halakuc P."/>
            <person name="Pipaliya S.V."/>
            <person name="Vacek V."/>
            <person name="Brzon O."/>
            <person name="Soukal P."/>
            <person name="Eme L."/>
            <person name="Dacks J.B."/>
            <person name="Karnkowska A."/>
            <person name="Elias M."/>
            <person name="Hampl V."/>
        </authorList>
    </citation>
    <scope>NUCLEOTIDE SEQUENCE [LARGE SCALE GENOMIC DNA]</scope>
    <source>
        <strain evidence="1">NAU3</strain>
        <tissue evidence="1">Gut</tissue>
    </source>
</reference>
<organism evidence="1 2">
    <name type="scientific">Blattamonas nauphoetae</name>
    <dbReference type="NCBI Taxonomy" id="2049346"/>
    <lineage>
        <taxon>Eukaryota</taxon>
        <taxon>Metamonada</taxon>
        <taxon>Preaxostyla</taxon>
        <taxon>Oxymonadida</taxon>
        <taxon>Blattamonas</taxon>
    </lineage>
</organism>
<name>A0ABQ9X9K2_9EUKA</name>